<reference evidence="2 3" key="1">
    <citation type="submission" date="2016-10" db="EMBL/GenBank/DDBJ databases">
        <authorList>
            <person name="de Groot N.N."/>
        </authorList>
    </citation>
    <scope>NUCLEOTIDE SEQUENCE [LARGE SCALE GENOMIC DNA]</scope>
    <source>
        <strain evidence="2 3">CCM7597</strain>
    </source>
</reference>
<evidence type="ECO:0008006" key="4">
    <source>
        <dbReference type="Google" id="ProtNLM"/>
    </source>
</evidence>
<evidence type="ECO:0000313" key="2">
    <source>
        <dbReference type="EMBL" id="SEA25024.1"/>
    </source>
</evidence>
<gene>
    <name evidence="2" type="ORF">SAMN05421743_103299</name>
</gene>
<sequence length="205" mass="23394">MKRLYWISTFIFLLLISAGCTKDIETPATIAKTPDSDYRNTFEGLNLGMLWDFEFYLPEADKRWVTLWVERYEEGEKESEPVTQLSYGMGPKEVEEGQLGLGIISPHLEEPSVFLYAPGSSQSPRKMTEGFKPEFPSAWGYAIGEEKVELKLGETMVLGGYRQSSTEGSIQVQDFQSKESIEEMIKEDHTMLLLKIKIEERTDAK</sequence>
<evidence type="ECO:0000313" key="3">
    <source>
        <dbReference type="Proteomes" id="UP000198584"/>
    </source>
</evidence>
<feature type="chain" id="PRO_5038375556" description="Lipoprotein" evidence="1">
    <location>
        <begin position="23"/>
        <end position="205"/>
    </location>
</feature>
<keyword evidence="3" id="KW-1185">Reference proteome</keyword>
<protein>
    <recommendedName>
        <fullName evidence="4">Lipoprotein</fullName>
    </recommendedName>
</protein>
<dbReference type="PROSITE" id="PS51257">
    <property type="entry name" value="PROKAR_LIPOPROTEIN"/>
    <property type="match status" value="1"/>
</dbReference>
<dbReference type="OrthoDB" id="2716638at2"/>
<dbReference type="RefSeq" id="WP_093043268.1">
    <property type="nucleotide sequence ID" value="NZ_FNQR01000003.1"/>
</dbReference>
<dbReference type="AlphaFoldDB" id="A0A1H3ZP56"/>
<proteinExistence type="predicted"/>
<evidence type="ECO:0000256" key="1">
    <source>
        <dbReference type="SAM" id="SignalP"/>
    </source>
</evidence>
<accession>A0A1H3ZP56</accession>
<dbReference type="EMBL" id="FNQR01000003">
    <property type="protein sequence ID" value="SEA25024.1"/>
    <property type="molecule type" value="Genomic_DNA"/>
</dbReference>
<dbReference type="Proteomes" id="UP000198584">
    <property type="component" value="Unassembled WGS sequence"/>
</dbReference>
<keyword evidence="1" id="KW-0732">Signal</keyword>
<organism evidence="2 3">
    <name type="scientific">Thalassobacillus cyri</name>
    <dbReference type="NCBI Taxonomy" id="571932"/>
    <lineage>
        <taxon>Bacteria</taxon>
        <taxon>Bacillati</taxon>
        <taxon>Bacillota</taxon>
        <taxon>Bacilli</taxon>
        <taxon>Bacillales</taxon>
        <taxon>Bacillaceae</taxon>
        <taxon>Thalassobacillus</taxon>
    </lineage>
</organism>
<name>A0A1H3ZP56_9BACI</name>
<feature type="signal peptide" evidence="1">
    <location>
        <begin position="1"/>
        <end position="22"/>
    </location>
</feature>